<dbReference type="Gene3D" id="1.10.10.10">
    <property type="entry name" value="Winged helix-like DNA-binding domain superfamily/Winged helix DNA-binding domain"/>
    <property type="match status" value="1"/>
</dbReference>
<dbReference type="InterPro" id="IPR000835">
    <property type="entry name" value="HTH_MarR-typ"/>
</dbReference>
<dbReference type="EMBL" id="JBIQWL010000007">
    <property type="protein sequence ID" value="MFH8252040.1"/>
    <property type="molecule type" value="Genomic_DNA"/>
</dbReference>
<comment type="caution">
    <text evidence="6">The sequence shown here is derived from an EMBL/GenBank/DDBJ whole genome shotgun (WGS) entry which is preliminary data.</text>
</comment>
<sequence length="261" mass="28112">MPHPPATANLSSMGRGFEVIAALSELARSSGVGASVTAVAERLGRDRSQVSRTLAALDRRGYVTRQPHRGYRLAWRWYAEAQEITELRLRTEGLTILDELADEVGESCFIGVLRGADTVTIVESVPPASRMIGSWIGRAYPADCSDAGQAVLWDADDDEVRDVFAVATFDGAGPRAPRSVDEFLARLDSARERGFAIVDEEAEAGLYSVSAPVRDFRFEVVAAVQIVGERAALIDRTSELGERCRTAAGRLSSALGVPSSD</sequence>
<dbReference type="PROSITE" id="PS51077">
    <property type="entry name" value="HTH_ICLR"/>
    <property type="match status" value="1"/>
</dbReference>
<evidence type="ECO:0000313" key="6">
    <source>
        <dbReference type="EMBL" id="MFH8252040.1"/>
    </source>
</evidence>
<dbReference type="Pfam" id="PF12802">
    <property type="entry name" value="MarR_2"/>
    <property type="match status" value="1"/>
</dbReference>
<proteinExistence type="predicted"/>
<feature type="domain" description="HTH iclR-type" evidence="4">
    <location>
        <begin position="10"/>
        <end position="75"/>
    </location>
</feature>
<evidence type="ECO:0000256" key="2">
    <source>
        <dbReference type="ARBA" id="ARBA00023125"/>
    </source>
</evidence>
<evidence type="ECO:0000259" key="4">
    <source>
        <dbReference type="PROSITE" id="PS51077"/>
    </source>
</evidence>
<keyword evidence="1" id="KW-0805">Transcription regulation</keyword>
<evidence type="ECO:0000256" key="1">
    <source>
        <dbReference type="ARBA" id="ARBA00023015"/>
    </source>
</evidence>
<evidence type="ECO:0000256" key="3">
    <source>
        <dbReference type="ARBA" id="ARBA00023163"/>
    </source>
</evidence>
<dbReference type="PROSITE" id="PS51078">
    <property type="entry name" value="ICLR_ED"/>
    <property type="match status" value="1"/>
</dbReference>
<dbReference type="InterPro" id="IPR050707">
    <property type="entry name" value="HTH_MetabolicPath_Reg"/>
</dbReference>
<dbReference type="PANTHER" id="PTHR30136">
    <property type="entry name" value="HELIX-TURN-HELIX TRANSCRIPTIONAL REGULATOR, ICLR FAMILY"/>
    <property type="match status" value="1"/>
</dbReference>
<organism evidence="6 7">
    <name type="scientific">Microbacterium alkaliflavum</name>
    <dbReference type="NCBI Taxonomy" id="3248839"/>
    <lineage>
        <taxon>Bacteria</taxon>
        <taxon>Bacillati</taxon>
        <taxon>Actinomycetota</taxon>
        <taxon>Actinomycetes</taxon>
        <taxon>Micrococcales</taxon>
        <taxon>Microbacteriaceae</taxon>
        <taxon>Microbacterium</taxon>
    </lineage>
</organism>
<accession>A0ABW7QAX4</accession>
<gene>
    <name evidence="6" type="ORF">ACH3VR_16875</name>
</gene>
<dbReference type="Pfam" id="PF01614">
    <property type="entry name" value="IclR_C"/>
    <property type="match status" value="1"/>
</dbReference>
<dbReference type="PANTHER" id="PTHR30136:SF24">
    <property type="entry name" value="HTH-TYPE TRANSCRIPTIONAL REPRESSOR ALLR"/>
    <property type="match status" value="1"/>
</dbReference>
<evidence type="ECO:0000313" key="7">
    <source>
        <dbReference type="Proteomes" id="UP001610861"/>
    </source>
</evidence>
<dbReference type="InterPro" id="IPR005471">
    <property type="entry name" value="Tscrpt_reg_IclR_N"/>
</dbReference>
<dbReference type="SUPFAM" id="SSF46785">
    <property type="entry name" value="Winged helix' DNA-binding domain"/>
    <property type="match status" value="1"/>
</dbReference>
<name>A0ABW7QAX4_9MICO</name>
<keyword evidence="2" id="KW-0238">DNA-binding</keyword>
<protein>
    <submittedName>
        <fullName evidence="6">IclR family transcriptional regulator</fullName>
    </submittedName>
</protein>
<dbReference type="InterPro" id="IPR014757">
    <property type="entry name" value="Tscrpt_reg_IclR_C"/>
</dbReference>
<dbReference type="InterPro" id="IPR029016">
    <property type="entry name" value="GAF-like_dom_sf"/>
</dbReference>
<reference evidence="6 7" key="1">
    <citation type="submission" date="2024-09" db="EMBL/GenBank/DDBJ databases">
        <authorList>
            <person name="Pan X."/>
        </authorList>
    </citation>
    <scope>NUCLEOTIDE SEQUENCE [LARGE SCALE GENOMIC DNA]</scope>
    <source>
        <strain evidence="6 7">B2969</strain>
    </source>
</reference>
<dbReference type="Proteomes" id="UP001610861">
    <property type="component" value="Unassembled WGS sequence"/>
</dbReference>
<keyword evidence="7" id="KW-1185">Reference proteome</keyword>
<keyword evidence="3" id="KW-0804">Transcription</keyword>
<dbReference type="InterPro" id="IPR036390">
    <property type="entry name" value="WH_DNA-bd_sf"/>
</dbReference>
<dbReference type="SUPFAM" id="SSF55781">
    <property type="entry name" value="GAF domain-like"/>
    <property type="match status" value="1"/>
</dbReference>
<dbReference type="InterPro" id="IPR036388">
    <property type="entry name" value="WH-like_DNA-bd_sf"/>
</dbReference>
<dbReference type="RefSeq" id="WP_397557493.1">
    <property type="nucleotide sequence ID" value="NZ_JBIQWL010000007.1"/>
</dbReference>
<dbReference type="Gene3D" id="3.30.450.40">
    <property type="match status" value="1"/>
</dbReference>
<evidence type="ECO:0000259" key="5">
    <source>
        <dbReference type="PROSITE" id="PS51078"/>
    </source>
</evidence>
<feature type="domain" description="IclR-ED" evidence="5">
    <location>
        <begin position="69"/>
        <end position="257"/>
    </location>
</feature>